<name>A0A370GUD1_9NOCA</name>
<feature type="compositionally biased region" description="Basic and acidic residues" evidence="1">
    <location>
        <begin position="158"/>
        <end position="169"/>
    </location>
</feature>
<dbReference type="EMBL" id="QQAZ01000012">
    <property type="protein sequence ID" value="RDI46164.1"/>
    <property type="molecule type" value="Genomic_DNA"/>
</dbReference>
<evidence type="ECO:0000313" key="2">
    <source>
        <dbReference type="EMBL" id="RDI46164.1"/>
    </source>
</evidence>
<organism evidence="2 3">
    <name type="scientific">Nocardia mexicana</name>
    <dbReference type="NCBI Taxonomy" id="279262"/>
    <lineage>
        <taxon>Bacteria</taxon>
        <taxon>Bacillati</taxon>
        <taxon>Actinomycetota</taxon>
        <taxon>Actinomycetes</taxon>
        <taxon>Mycobacteriales</taxon>
        <taxon>Nocardiaceae</taxon>
        <taxon>Nocardia</taxon>
    </lineage>
</organism>
<dbReference type="InterPro" id="IPR036894">
    <property type="entry name" value="YbaB-like_sf"/>
</dbReference>
<reference evidence="2 3" key="1">
    <citation type="submission" date="2018-07" db="EMBL/GenBank/DDBJ databases">
        <title>Genomic Encyclopedia of Type Strains, Phase IV (KMG-IV): sequencing the most valuable type-strain genomes for metagenomic binning, comparative biology and taxonomic classification.</title>
        <authorList>
            <person name="Goeker M."/>
        </authorList>
    </citation>
    <scope>NUCLEOTIDE SEQUENCE [LARGE SCALE GENOMIC DNA]</scope>
    <source>
        <strain evidence="2 3">DSM 44952</strain>
    </source>
</reference>
<protein>
    <submittedName>
        <fullName evidence="2">DNA-binding protein YbaB</fullName>
    </submittedName>
</protein>
<dbReference type="Gene3D" id="3.30.1310.10">
    <property type="entry name" value="Nucleoid-associated protein YbaB-like domain"/>
    <property type="match status" value="1"/>
</dbReference>
<accession>A0A370GUD1</accession>
<feature type="compositionally biased region" description="Pro residues" evidence="1">
    <location>
        <begin position="124"/>
        <end position="134"/>
    </location>
</feature>
<dbReference type="Pfam" id="PF02575">
    <property type="entry name" value="YbaB_DNA_bd"/>
    <property type="match status" value="1"/>
</dbReference>
<dbReference type="SUPFAM" id="SSF82607">
    <property type="entry name" value="YbaB-like"/>
    <property type="match status" value="1"/>
</dbReference>
<evidence type="ECO:0000256" key="1">
    <source>
        <dbReference type="SAM" id="MobiDB-lite"/>
    </source>
</evidence>
<keyword evidence="2" id="KW-0238">DNA-binding</keyword>
<dbReference type="InterPro" id="IPR004401">
    <property type="entry name" value="YbaB/EbfC"/>
</dbReference>
<feature type="region of interest" description="Disordered" evidence="1">
    <location>
        <begin position="118"/>
        <end position="169"/>
    </location>
</feature>
<dbReference type="RefSeq" id="WP_068020597.1">
    <property type="nucleotide sequence ID" value="NZ_QQAZ01000012.1"/>
</dbReference>
<dbReference type="AlphaFoldDB" id="A0A370GUD1"/>
<comment type="caution">
    <text evidence="2">The sequence shown here is derived from an EMBL/GenBank/DDBJ whole genome shotgun (WGS) entry which is preliminary data.</text>
</comment>
<dbReference type="OrthoDB" id="4549950at2"/>
<proteinExistence type="predicted"/>
<keyword evidence="3" id="KW-1185">Reference proteome</keyword>
<evidence type="ECO:0000313" key="3">
    <source>
        <dbReference type="Proteomes" id="UP000255355"/>
    </source>
</evidence>
<dbReference type="Proteomes" id="UP000255355">
    <property type="component" value="Unassembled WGS sequence"/>
</dbReference>
<sequence length="169" mass="18504">MSNEHAKRELAELLTAFDDQVKTIADIHQRRAQLTATGTACRKRVMVTVNADGTVIETRFNSDISDLDYPEIARGITEAAQKAAAEMTRKTSELMQPLQAQRARLPKLSDLIEGLPDLTERVPVAPPVSTAPPDSPERHSGTADSEMQFVDVDEIDFDGGKKGITDSGW</sequence>
<dbReference type="GO" id="GO:0003677">
    <property type="term" value="F:DNA binding"/>
    <property type="evidence" value="ECO:0007669"/>
    <property type="project" value="UniProtKB-KW"/>
</dbReference>
<gene>
    <name evidence="2" type="ORF">DFR68_11265</name>
</gene>